<evidence type="ECO:0008006" key="8">
    <source>
        <dbReference type="Google" id="ProtNLM"/>
    </source>
</evidence>
<sequence length="188" mass="21469">RNLFIPARLLTRTFVIFDILTCFTQASGSSIAGAGDWKGEEAEVGTNVLICGLSLQVATFGWFLSIVGRSWTMTRFRRPFWCRLLILASLCSGGIDYLQIRSVYRAIEFALSIDGYPFRHGWILYVFEARLMLLAIAVFCFVHPAKCLDSKGKDERFEDGGIELLQSNHMRENQNFWTRDQVHKTSGW</sequence>
<evidence type="ECO:0000256" key="1">
    <source>
        <dbReference type="ARBA" id="ARBA00004141"/>
    </source>
</evidence>
<evidence type="ECO:0000256" key="2">
    <source>
        <dbReference type="ARBA" id="ARBA00022692"/>
    </source>
</evidence>
<comment type="subcellular location">
    <subcellularLocation>
        <location evidence="1">Membrane</location>
        <topology evidence="1">Multi-pass membrane protein</topology>
    </subcellularLocation>
</comment>
<keyword evidence="7" id="KW-1185">Reference proteome</keyword>
<dbReference type="GO" id="GO:0016020">
    <property type="term" value="C:membrane"/>
    <property type="evidence" value="ECO:0007669"/>
    <property type="project" value="UniProtKB-SubCell"/>
</dbReference>
<evidence type="ECO:0000256" key="5">
    <source>
        <dbReference type="SAM" id="Phobius"/>
    </source>
</evidence>
<dbReference type="EMBL" id="ML977565">
    <property type="protein sequence ID" value="KAF2004809.1"/>
    <property type="molecule type" value="Genomic_DNA"/>
</dbReference>
<proteinExistence type="predicted"/>
<feature type="non-terminal residue" evidence="6">
    <location>
        <position position="1"/>
    </location>
</feature>
<evidence type="ECO:0000313" key="7">
    <source>
        <dbReference type="Proteomes" id="UP000799779"/>
    </source>
</evidence>
<evidence type="ECO:0000256" key="4">
    <source>
        <dbReference type="ARBA" id="ARBA00023136"/>
    </source>
</evidence>
<keyword evidence="2 5" id="KW-0812">Transmembrane</keyword>
<protein>
    <recommendedName>
        <fullName evidence="8">RTA1 domain protein</fullName>
    </recommendedName>
</protein>
<feature type="transmembrane region" description="Helical" evidence="5">
    <location>
        <begin position="120"/>
        <end position="142"/>
    </location>
</feature>
<reference evidence="6" key="1">
    <citation type="journal article" date="2020" name="Stud. Mycol.">
        <title>101 Dothideomycetes genomes: a test case for predicting lifestyles and emergence of pathogens.</title>
        <authorList>
            <person name="Haridas S."/>
            <person name="Albert R."/>
            <person name="Binder M."/>
            <person name="Bloem J."/>
            <person name="Labutti K."/>
            <person name="Salamov A."/>
            <person name="Andreopoulos B."/>
            <person name="Baker S."/>
            <person name="Barry K."/>
            <person name="Bills G."/>
            <person name="Bluhm B."/>
            <person name="Cannon C."/>
            <person name="Castanera R."/>
            <person name="Culley D."/>
            <person name="Daum C."/>
            <person name="Ezra D."/>
            <person name="Gonzalez J."/>
            <person name="Henrissat B."/>
            <person name="Kuo A."/>
            <person name="Liang C."/>
            <person name="Lipzen A."/>
            <person name="Lutzoni F."/>
            <person name="Magnuson J."/>
            <person name="Mondo S."/>
            <person name="Nolan M."/>
            <person name="Ohm R."/>
            <person name="Pangilinan J."/>
            <person name="Park H.-J."/>
            <person name="Ramirez L."/>
            <person name="Alfaro M."/>
            <person name="Sun H."/>
            <person name="Tritt A."/>
            <person name="Yoshinaga Y."/>
            <person name="Zwiers L.-H."/>
            <person name="Turgeon B."/>
            <person name="Goodwin S."/>
            <person name="Spatafora J."/>
            <person name="Crous P."/>
            <person name="Grigoriev I."/>
        </authorList>
    </citation>
    <scope>NUCLEOTIDE SEQUENCE</scope>
    <source>
        <strain evidence="6">CBS 123094</strain>
    </source>
</reference>
<evidence type="ECO:0000313" key="6">
    <source>
        <dbReference type="EMBL" id="KAF2004809.1"/>
    </source>
</evidence>
<evidence type="ECO:0000256" key="3">
    <source>
        <dbReference type="ARBA" id="ARBA00022989"/>
    </source>
</evidence>
<feature type="transmembrane region" description="Helical" evidence="5">
    <location>
        <begin position="47"/>
        <end position="68"/>
    </location>
</feature>
<feature type="transmembrane region" description="Helical" evidence="5">
    <location>
        <begin position="80"/>
        <end position="100"/>
    </location>
</feature>
<accession>A0A6A5WVP3</accession>
<dbReference type="OrthoDB" id="3358017at2759"/>
<organism evidence="6 7">
    <name type="scientific">Amniculicola lignicola CBS 123094</name>
    <dbReference type="NCBI Taxonomy" id="1392246"/>
    <lineage>
        <taxon>Eukaryota</taxon>
        <taxon>Fungi</taxon>
        <taxon>Dikarya</taxon>
        <taxon>Ascomycota</taxon>
        <taxon>Pezizomycotina</taxon>
        <taxon>Dothideomycetes</taxon>
        <taxon>Pleosporomycetidae</taxon>
        <taxon>Pleosporales</taxon>
        <taxon>Amniculicolaceae</taxon>
        <taxon>Amniculicola</taxon>
    </lineage>
</organism>
<dbReference type="PANTHER" id="PTHR31465">
    <property type="entry name" value="PROTEIN RTA1-RELATED"/>
    <property type="match status" value="1"/>
</dbReference>
<keyword evidence="3 5" id="KW-1133">Transmembrane helix</keyword>
<gene>
    <name evidence="6" type="ORF">P154DRAFT_425786</name>
</gene>
<dbReference type="Pfam" id="PF04479">
    <property type="entry name" value="RTA1"/>
    <property type="match status" value="1"/>
</dbReference>
<dbReference type="Proteomes" id="UP000799779">
    <property type="component" value="Unassembled WGS sequence"/>
</dbReference>
<dbReference type="InterPro" id="IPR007568">
    <property type="entry name" value="RTA1"/>
</dbReference>
<name>A0A6A5WVP3_9PLEO</name>
<dbReference type="AlphaFoldDB" id="A0A6A5WVP3"/>
<dbReference type="PANTHER" id="PTHR31465:SF32">
    <property type="entry name" value="DOMAIN PROTEIN, PUTATIVE-RELATED"/>
    <property type="match status" value="1"/>
</dbReference>
<keyword evidence="4 5" id="KW-0472">Membrane</keyword>